<name>X1ALG7_9ZZZZ</name>
<dbReference type="InterPro" id="IPR050131">
    <property type="entry name" value="Peptidase_S8_subtilisin-like"/>
</dbReference>
<dbReference type="PROSITE" id="PS00138">
    <property type="entry name" value="SUBTILASE_SER"/>
    <property type="match status" value="1"/>
</dbReference>
<reference evidence="6" key="1">
    <citation type="journal article" date="2014" name="Front. Microbiol.">
        <title>High frequency of phylogenetically diverse reductive dehalogenase-homologous genes in deep subseafloor sedimentary metagenomes.</title>
        <authorList>
            <person name="Kawai M."/>
            <person name="Futagami T."/>
            <person name="Toyoda A."/>
            <person name="Takaki Y."/>
            <person name="Nishi S."/>
            <person name="Hori S."/>
            <person name="Arai W."/>
            <person name="Tsubouchi T."/>
            <person name="Morono Y."/>
            <person name="Uchiyama I."/>
            <person name="Ito T."/>
            <person name="Fujiyama A."/>
            <person name="Inagaki F."/>
            <person name="Takami H."/>
        </authorList>
    </citation>
    <scope>NUCLEOTIDE SEQUENCE</scope>
    <source>
        <strain evidence="6">Expedition CK06-06</strain>
    </source>
</reference>
<gene>
    <name evidence="6" type="ORF">S01H4_24147</name>
</gene>
<organism evidence="6">
    <name type="scientific">marine sediment metagenome</name>
    <dbReference type="NCBI Taxonomy" id="412755"/>
    <lineage>
        <taxon>unclassified sequences</taxon>
        <taxon>metagenomes</taxon>
        <taxon>ecological metagenomes</taxon>
    </lineage>
</organism>
<dbReference type="EMBL" id="BART01011306">
    <property type="protein sequence ID" value="GAG83369.1"/>
    <property type="molecule type" value="Genomic_DNA"/>
</dbReference>
<evidence type="ECO:0000259" key="5">
    <source>
        <dbReference type="Pfam" id="PF00082"/>
    </source>
</evidence>
<keyword evidence="4" id="KW-0720">Serine protease</keyword>
<feature type="non-terminal residue" evidence="6">
    <location>
        <position position="1"/>
    </location>
</feature>
<dbReference type="InterPro" id="IPR036852">
    <property type="entry name" value="Peptidase_S8/S53_dom_sf"/>
</dbReference>
<comment type="caution">
    <text evidence="6">The sequence shown here is derived from an EMBL/GenBank/DDBJ whole genome shotgun (WGS) entry which is preliminary data.</text>
</comment>
<dbReference type="InterPro" id="IPR000209">
    <property type="entry name" value="Peptidase_S8/S53_dom"/>
</dbReference>
<feature type="non-terminal residue" evidence="6">
    <location>
        <position position="302"/>
    </location>
</feature>
<evidence type="ECO:0000256" key="1">
    <source>
        <dbReference type="ARBA" id="ARBA00011073"/>
    </source>
</evidence>
<dbReference type="GO" id="GO:0004252">
    <property type="term" value="F:serine-type endopeptidase activity"/>
    <property type="evidence" value="ECO:0007669"/>
    <property type="project" value="InterPro"/>
</dbReference>
<evidence type="ECO:0000256" key="2">
    <source>
        <dbReference type="ARBA" id="ARBA00022670"/>
    </source>
</evidence>
<keyword evidence="3" id="KW-0378">Hydrolase</keyword>
<evidence type="ECO:0000313" key="6">
    <source>
        <dbReference type="EMBL" id="GAG83369.1"/>
    </source>
</evidence>
<proteinExistence type="inferred from homology"/>
<dbReference type="PANTHER" id="PTHR43806">
    <property type="entry name" value="PEPTIDASE S8"/>
    <property type="match status" value="1"/>
</dbReference>
<dbReference type="InterPro" id="IPR023828">
    <property type="entry name" value="Peptidase_S8_Ser-AS"/>
</dbReference>
<comment type="similarity">
    <text evidence="1">Belongs to the peptidase S8 family.</text>
</comment>
<accession>X1ALG7</accession>
<evidence type="ECO:0000256" key="3">
    <source>
        <dbReference type="ARBA" id="ARBA00022801"/>
    </source>
</evidence>
<dbReference type="Gene3D" id="3.40.50.200">
    <property type="entry name" value="Peptidase S8/S53 domain"/>
    <property type="match status" value="1"/>
</dbReference>
<dbReference type="PANTHER" id="PTHR43806:SF11">
    <property type="entry name" value="CEREVISIN-RELATED"/>
    <property type="match status" value="1"/>
</dbReference>
<evidence type="ECO:0000256" key="4">
    <source>
        <dbReference type="ARBA" id="ARBA00022825"/>
    </source>
</evidence>
<dbReference type="SUPFAM" id="SSF52743">
    <property type="entry name" value="Subtilisin-like"/>
    <property type="match status" value="1"/>
</dbReference>
<dbReference type="Pfam" id="PF00082">
    <property type="entry name" value="Peptidase_S8"/>
    <property type="match status" value="1"/>
</dbReference>
<keyword evidence="2" id="KW-0645">Protease</keyword>
<feature type="domain" description="Peptidase S8/S53" evidence="5">
    <location>
        <begin position="1"/>
        <end position="201"/>
    </location>
</feature>
<protein>
    <recommendedName>
        <fullName evidence="5">Peptidase S8/S53 domain-containing protein</fullName>
    </recommendedName>
</protein>
<sequence>GHGTLVGGIIKKIAPDVKLISIKVTDETGFAEVAWLEKGLELALNLNVSIIHASLGSTQLDSINTSLISEISERNIPFIVSAGNYGPYGSSITSPAIFSEIISVGMSFNQTVVPLVSSSGPRPSGIMGPDIIAPGVNIAGYNHENIPVNESGTSFAAPFVTGGVALLKEKFKEVSTTTIKAALLDSAKFVDNISPIHQGNGFIDLSNTYLKLLELSEENPLFVFAPREINSSFSYFGHSINGENRTYKISLYSTLNSTLTNFDLTQTYPSYYNNTNNEKIDHKSPFEINIGNIGENLTQGLN</sequence>
<dbReference type="PROSITE" id="PS51892">
    <property type="entry name" value="SUBTILASE"/>
    <property type="match status" value="1"/>
</dbReference>
<dbReference type="AlphaFoldDB" id="X1ALG7"/>
<dbReference type="GO" id="GO:0006508">
    <property type="term" value="P:proteolysis"/>
    <property type="evidence" value="ECO:0007669"/>
    <property type="project" value="UniProtKB-KW"/>
</dbReference>
<dbReference type="GO" id="GO:0005615">
    <property type="term" value="C:extracellular space"/>
    <property type="evidence" value="ECO:0007669"/>
    <property type="project" value="TreeGrafter"/>
</dbReference>